<proteinExistence type="predicted"/>
<name>A0AA49JJ07_9BACT</name>
<reference evidence="1" key="1">
    <citation type="journal article" date="2023" name="Comput. Struct. Biotechnol. J.">
        <title>Discovery of a novel marine Bacteroidetes with a rich repertoire of carbohydrate-active enzymes.</title>
        <authorList>
            <person name="Chen B."/>
            <person name="Liu G."/>
            <person name="Chen Q."/>
            <person name="Wang H."/>
            <person name="Liu L."/>
            <person name="Tang K."/>
        </authorList>
    </citation>
    <scope>NUCLEOTIDE SEQUENCE</scope>
    <source>
        <strain evidence="1">TK19036</strain>
    </source>
</reference>
<evidence type="ECO:0008006" key="2">
    <source>
        <dbReference type="Google" id="ProtNLM"/>
    </source>
</evidence>
<reference evidence="1" key="2">
    <citation type="journal article" date="2024" name="Antonie Van Leeuwenhoek">
        <title>Roseihalotalea indica gen. nov., sp. nov., a halophilic Bacteroidetes from mesopelagic Southwest Indian Ocean with higher carbohydrate metabolic potential.</title>
        <authorList>
            <person name="Chen B."/>
            <person name="Zhang M."/>
            <person name="Lin D."/>
            <person name="Ye J."/>
            <person name="Tang K."/>
        </authorList>
    </citation>
    <scope>NUCLEOTIDE SEQUENCE</scope>
    <source>
        <strain evidence="1">TK19036</strain>
    </source>
</reference>
<dbReference type="AlphaFoldDB" id="A0AA49JJ07"/>
<accession>A0AA49JJ07</accession>
<organism evidence="1">
    <name type="scientific">Roseihalotalea indica</name>
    <dbReference type="NCBI Taxonomy" id="2867963"/>
    <lineage>
        <taxon>Bacteria</taxon>
        <taxon>Pseudomonadati</taxon>
        <taxon>Bacteroidota</taxon>
        <taxon>Cytophagia</taxon>
        <taxon>Cytophagales</taxon>
        <taxon>Catalimonadaceae</taxon>
        <taxon>Roseihalotalea</taxon>
    </lineage>
</organism>
<gene>
    <name evidence="1" type="ORF">K4G66_03775</name>
</gene>
<protein>
    <recommendedName>
        <fullName evidence="2">DUF3108 domain-containing protein</fullName>
    </recommendedName>
</protein>
<sequence length="230" mass="26211">MPQLLIFLRLQLYFACIVLTVFLLCNAPVWAQEYQYVGQVGENAYDISVRVRTEAGKPVLILEEDKRYSEHTFDKALGTKKWVLRDAKDHHDFTARRSGNEIHIQGTFQGEPVDKIVAIDERPWFNKLDHGLSEFAASDQKTLSFWVLKLLSDLDPVKFEAEKQGTETITIGEQTYPAVKIKLTIDNFLLSKLWSAELWYRASDGLFLRYEGVNGGPGTPETVIELGQTN</sequence>
<dbReference type="EMBL" id="CP120682">
    <property type="protein sequence ID" value="WKN37827.1"/>
    <property type="molecule type" value="Genomic_DNA"/>
</dbReference>
<evidence type="ECO:0000313" key="1">
    <source>
        <dbReference type="EMBL" id="WKN37827.1"/>
    </source>
</evidence>